<proteinExistence type="predicted"/>
<dbReference type="AlphaFoldDB" id="A0A0M9A5V9"/>
<dbReference type="EMBL" id="KQ435727">
    <property type="protein sequence ID" value="KOX77855.1"/>
    <property type="molecule type" value="Genomic_DNA"/>
</dbReference>
<evidence type="ECO:0000313" key="3">
    <source>
        <dbReference type="Proteomes" id="UP000053105"/>
    </source>
</evidence>
<feature type="region of interest" description="Disordered" evidence="1">
    <location>
        <begin position="201"/>
        <end position="233"/>
    </location>
</feature>
<accession>A0A0M9A5V9</accession>
<keyword evidence="3" id="KW-1185">Reference proteome</keyword>
<organism evidence="2 3">
    <name type="scientific">Melipona quadrifasciata</name>
    <dbReference type="NCBI Taxonomy" id="166423"/>
    <lineage>
        <taxon>Eukaryota</taxon>
        <taxon>Metazoa</taxon>
        <taxon>Ecdysozoa</taxon>
        <taxon>Arthropoda</taxon>
        <taxon>Hexapoda</taxon>
        <taxon>Insecta</taxon>
        <taxon>Pterygota</taxon>
        <taxon>Neoptera</taxon>
        <taxon>Endopterygota</taxon>
        <taxon>Hymenoptera</taxon>
        <taxon>Apocrita</taxon>
        <taxon>Aculeata</taxon>
        <taxon>Apoidea</taxon>
        <taxon>Anthophila</taxon>
        <taxon>Apidae</taxon>
        <taxon>Melipona</taxon>
    </lineage>
</organism>
<sequence>MEITKQFTATLTRLLHLFKEYHGLQTYWLDDKVSANSLGLQGFGCQAGQWASDVFFRVKQQRVSPQNTTRIPVGFHQSLHQLFVLSSGTRYNISSIPDISLPPNWEIGAEAEWVVEDLAYFESKCIKFKNFFDETFQRNWSSYLPKIMCAGSTRRGGIRGNSDLTGPKRSNAIAAIERRGLGFLSYEFRTLTLAQAASGSYRSPTLGKQSVRNPARMGDRARGKESPAISPTG</sequence>
<evidence type="ECO:0000313" key="2">
    <source>
        <dbReference type="EMBL" id="KOX77855.1"/>
    </source>
</evidence>
<gene>
    <name evidence="2" type="ORF">WN51_05741</name>
</gene>
<dbReference type="Proteomes" id="UP000053105">
    <property type="component" value="Unassembled WGS sequence"/>
</dbReference>
<evidence type="ECO:0000256" key="1">
    <source>
        <dbReference type="SAM" id="MobiDB-lite"/>
    </source>
</evidence>
<protein>
    <submittedName>
        <fullName evidence="2">Uncharacterized protein</fullName>
    </submittedName>
</protein>
<reference evidence="2 3" key="1">
    <citation type="submission" date="2015-07" db="EMBL/GenBank/DDBJ databases">
        <title>The genome of Melipona quadrifasciata.</title>
        <authorList>
            <person name="Pan H."/>
            <person name="Kapheim K."/>
        </authorList>
    </citation>
    <scope>NUCLEOTIDE SEQUENCE [LARGE SCALE GENOMIC DNA]</scope>
    <source>
        <strain evidence="2">0111107301</strain>
        <tissue evidence="2">Whole body</tissue>
    </source>
</reference>
<name>A0A0M9A5V9_9HYME</name>
<feature type="compositionally biased region" description="Polar residues" evidence="1">
    <location>
        <begin position="201"/>
        <end position="212"/>
    </location>
</feature>